<organism evidence="1">
    <name type="scientific">viral metagenome</name>
    <dbReference type="NCBI Taxonomy" id="1070528"/>
    <lineage>
        <taxon>unclassified sequences</taxon>
        <taxon>metagenomes</taxon>
        <taxon>organismal metagenomes</taxon>
    </lineage>
</organism>
<proteinExistence type="predicted"/>
<dbReference type="AlphaFoldDB" id="A0A6M3JU13"/>
<protein>
    <submittedName>
        <fullName evidence="1">Uncharacterized protein</fullName>
    </submittedName>
</protein>
<reference evidence="1" key="1">
    <citation type="submission" date="2020-03" db="EMBL/GenBank/DDBJ databases">
        <title>The deep terrestrial virosphere.</title>
        <authorList>
            <person name="Holmfeldt K."/>
            <person name="Nilsson E."/>
            <person name="Simone D."/>
            <person name="Lopez-Fernandez M."/>
            <person name="Wu X."/>
            <person name="de Brujin I."/>
            <person name="Lundin D."/>
            <person name="Andersson A."/>
            <person name="Bertilsson S."/>
            <person name="Dopson M."/>
        </authorList>
    </citation>
    <scope>NUCLEOTIDE SEQUENCE</scope>
    <source>
        <strain evidence="1">MM415A02687</strain>
    </source>
</reference>
<name>A0A6M3JU13_9ZZZZ</name>
<gene>
    <name evidence="1" type="ORF">MM415A02687_0008</name>
</gene>
<accession>A0A6M3JU13</accession>
<evidence type="ECO:0000313" key="1">
    <source>
        <dbReference type="EMBL" id="QJA72612.1"/>
    </source>
</evidence>
<sequence>MKYKLTDQNDCTQGTCQWGENVTNTAKKGGPKLCTDTVIHYYDHPLLAVLLNPIHTNIKEPHLWEGKGRGIVHDGLKGGSKSFTTTKRIPLPTVTTNQRVRFGILITLEVYHDERFRVWAAGWLTGTDRSKSATDAATDATYSTYAAYAAYAAGVAAYAAGAAAPADASRAAYAAARAAAYAAADASRAASAKFNRRLIALAKRAIKEEA</sequence>
<dbReference type="EMBL" id="MT141965">
    <property type="protein sequence ID" value="QJA72612.1"/>
    <property type="molecule type" value="Genomic_DNA"/>
</dbReference>